<evidence type="ECO:0000313" key="2">
    <source>
        <dbReference type="Proteomes" id="UP000075243"/>
    </source>
</evidence>
<proteinExistence type="predicted"/>
<organism evidence="1 2">
    <name type="scientific">Cajanus cajan</name>
    <name type="common">Pigeon pea</name>
    <name type="synonym">Cajanus indicus</name>
    <dbReference type="NCBI Taxonomy" id="3821"/>
    <lineage>
        <taxon>Eukaryota</taxon>
        <taxon>Viridiplantae</taxon>
        <taxon>Streptophyta</taxon>
        <taxon>Embryophyta</taxon>
        <taxon>Tracheophyta</taxon>
        <taxon>Spermatophyta</taxon>
        <taxon>Magnoliopsida</taxon>
        <taxon>eudicotyledons</taxon>
        <taxon>Gunneridae</taxon>
        <taxon>Pentapetalae</taxon>
        <taxon>rosids</taxon>
        <taxon>fabids</taxon>
        <taxon>Fabales</taxon>
        <taxon>Fabaceae</taxon>
        <taxon>Papilionoideae</taxon>
        <taxon>50 kb inversion clade</taxon>
        <taxon>NPAAA clade</taxon>
        <taxon>indigoferoid/millettioid clade</taxon>
        <taxon>Phaseoleae</taxon>
        <taxon>Cajanus</taxon>
    </lineage>
</organism>
<name>A0A151S3K3_CAJCA</name>
<keyword evidence="2" id="KW-1185">Reference proteome</keyword>
<dbReference type="AlphaFoldDB" id="A0A151S3K3"/>
<accession>A0A151S3K3</accession>
<dbReference type="PANTHER" id="PTHR31973:SF195">
    <property type="entry name" value="MUDR FAMILY TRANSPOSASE"/>
    <property type="match status" value="1"/>
</dbReference>
<dbReference type="Gramene" id="C.cajan_26495.t">
    <property type="protein sequence ID" value="C.cajan_26495.t.cds1"/>
    <property type="gene ID" value="C.cajan_26495"/>
</dbReference>
<dbReference type="Proteomes" id="UP000075243">
    <property type="component" value="Unassembled WGS sequence"/>
</dbReference>
<dbReference type="PANTHER" id="PTHR31973">
    <property type="entry name" value="POLYPROTEIN, PUTATIVE-RELATED"/>
    <property type="match status" value="1"/>
</dbReference>
<evidence type="ECO:0008006" key="3">
    <source>
        <dbReference type="Google" id="ProtNLM"/>
    </source>
</evidence>
<sequence>MSRAWWDKQIAKGFIDADFVMQYKQLWRYAVEIKQRNPANTCVINIQRPSLEILPTFRSFYMCLEGCKLTFKKACQPLISVDGCHLKTQYGSQLLITVGRDPNNQYLPLAFVVVETKMKVMEMVSEFAFRGYW</sequence>
<evidence type="ECO:0000313" key="1">
    <source>
        <dbReference type="EMBL" id="KYP49415.1"/>
    </source>
</evidence>
<protein>
    <recommendedName>
        <fullName evidence="3">MULE transposase domain-containing protein</fullName>
    </recommendedName>
</protein>
<dbReference type="STRING" id="3821.A0A151S3K3"/>
<dbReference type="EMBL" id="KQ483477">
    <property type="protein sequence ID" value="KYP49415.1"/>
    <property type="molecule type" value="Genomic_DNA"/>
</dbReference>
<gene>
    <name evidence="1" type="ORF">KK1_028854</name>
</gene>
<reference evidence="1" key="1">
    <citation type="journal article" date="2012" name="Nat. Biotechnol.">
        <title>Draft genome sequence of pigeonpea (Cajanus cajan), an orphan legume crop of resource-poor farmers.</title>
        <authorList>
            <person name="Varshney R.K."/>
            <person name="Chen W."/>
            <person name="Li Y."/>
            <person name="Bharti A.K."/>
            <person name="Saxena R.K."/>
            <person name="Schlueter J.A."/>
            <person name="Donoghue M.T."/>
            <person name="Azam S."/>
            <person name="Fan G."/>
            <person name="Whaley A.M."/>
            <person name="Farmer A.D."/>
            <person name="Sheridan J."/>
            <person name="Iwata A."/>
            <person name="Tuteja R."/>
            <person name="Penmetsa R.V."/>
            <person name="Wu W."/>
            <person name="Upadhyaya H.D."/>
            <person name="Yang S.P."/>
            <person name="Shah T."/>
            <person name="Saxena K.B."/>
            <person name="Michael T."/>
            <person name="McCombie W.R."/>
            <person name="Yang B."/>
            <person name="Zhang G."/>
            <person name="Yang H."/>
            <person name="Wang J."/>
            <person name="Spillane C."/>
            <person name="Cook D.R."/>
            <person name="May G.D."/>
            <person name="Xu X."/>
            <person name="Jackson S.A."/>
        </authorList>
    </citation>
    <scope>NUCLEOTIDE SEQUENCE [LARGE SCALE GENOMIC DNA]</scope>
</reference>